<keyword evidence="5 6" id="KW-0472">Membrane</keyword>
<keyword evidence="9" id="KW-1185">Reference proteome</keyword>
<evidence type="ECO:0000313" key="8">
    <source>
        <dbReference type="EMBL" id="QLH79293.1"/>
    </source>
</evidence>
<evidence type="ECO:0000256" key="6">
    <source>
        <dbReference type="SAM" id="Phobius"/>
    </source>
</evidence>
<dbReference type="InterPro" id="IPR007267">
    <property type="entry name" value="GtrA_DPMS_TM"/>
</dbReference>
<gene>
    <name evidence="8" type="ORF">HZS55_19220</name>
</gene>
<evidence type="ECO:0000256" key="1">
    <source>
        <dbReference type="ARBA" id="ARBA00004141"/>
    </source>
</evidence>
<evidence type="ECO:0000256" key="5">
    <source>
        <dbReference type="ARBA" id="ARBA00023136"/>
    </source>
</evidence>
<organism evidence="8 9">
    <name type="scientific">Halosimplex rubrum</name>
    <dbReference type="NCBI Taxonomy" id="869889"/>
    <lineage>
        <taxon>Archaea</taxon>
        <taxon>Methanobacteriati</taxon>
        <taxon>Methanobacteriota</taxon>
        <taxon>Stenosarchaea group</taxon>
        <taxon>Halobacteria</taxon>
        <taxon>Halobacteriales</taxon>
        <taxon>Haloarculaceae</taxon>
        <taxon>Halosimplex</taxon>
    </lineage>
</organism>
<proteinExistence type="inferred from homology"/>
<dbReference type="GO" id="GO:0000271">
    <property type="term" value="P:polysaccharide biosynthetic process"/>
    <property type="evidence" value="ECO:0007669"/>
    <property type="project" value="InterPro"/>
</dbReference>
<dbReference type="InterPro" id="IPR051401">
    <property type="entry name" value="GtrA_CellWall_Glycosyl"/>
</dbReference>
<protein>
    <submittedName>
        <fullName evidence="8">GtrA family protein</fullName>
    </submittedName>
</protein>
<dbReference type="Pfam" id="PF04138">
    <property type="entry name" value="GtrA_DPMS_TM"/>
    <property type="match status" value="1"/>
</dbReference>
<dbReference type="AlphaFoldDB" id="A0A7D5T7U1"/>
<sequence length="175" mass="18559">MTDGERSARGRLSSLVSGIRFGKFVSVGVVGAACDTAVLVFLSEVVGAHPTVAWAAGVETAILVMFLVNENWTFADHGGGDRESLLSRLKRSHAVRAVGVTTQFVIWWSIYNPLFVDLSFGDVAVLSSAAGVVGLASVLSGLDLWLLVAKGCGIAVGMVVNYVFESLFTWQVHEA</sequence>
<dbReference type="PANTHER" id="PTHR38459:SF1">
    <property type="entry name" value="PROPHAGE BACTOPRENOL-LINKED GLUCOSE TRANSLOCASE HOMOLOG"/>
    <property type="match status" value="1"/>
</dbReference>
<evidence type="ECO:0000313" key="9">
    <source>
        <dbReference type="Proteomes" id="UP000509667"/>
    </source>
</evidence>
<dbReference type="RefSeq" id="WP_179909161.1">
    <property type="nucleotide sequence ID" value="NZ_CP058910.1"/>
</dbReference>
<feature type="transmembrane region" description="Helical" evidence="6">
    <location>
        <begin position="21"/>
        <end position="42"/>
    </location>
</feature>
<dbReference type="OrthoDB" id="44002at2157"/>
<keyword evidence="4 6" id="KW-1133">Transmembrane helix</keyword>
<feature type="transmembrane region" description="Helical" evidence="6">
    <location>
        <begin position="54"/>
        <end position="72"/>
    </location>
</feature>
<dbReference type="Proteomes" id="UP000509667">
    <property type="component" value="Chromosome"/>
</dbReference>
<evidence type="ECO:0000256" key="4">
    <source>
        <dbReference type="ARBA" id="ARBA00022989"/>
    </source>
</evidence>
<evidence type="ECO:0000259" key="7">
    <source>
        <dbReference type="Pfam" id="PF04138"/>
    </source>
</evidence>
<evidence type="ECO:0000256" key="3">
    <source>
        <dbReference type="ARBA" id="ARBA00022692"/>
    </source>
</evidence>
<reference evidence="8 9" key="1">
    <citation type="submission" date="2020-07" db="EMBL/GenBank/DDBJ databases">
        <title>Halosimplex pelagicum sp. nov. and Halosimplex rubrum sp. nov., isolated from salted brown alga Laminaria, and emended description of the genus Halosimplex.</title>
        <authorList>
            <person name="Cui H."/>
        </authorList>
    </citation>
    <scope>NUCLEOTIDE SEQUENCE [LARGE SCALE GENOMIC DNA]</scope>
    <source>
        <strain evidence="8 9">R27</strain>
    </source>
</reference>
<dbReference type="GeneID" id="56080041"/>
<feature type="transmembrane region" description="Helical" evidence="6">
    <location>
        <begin position="93"/>
        <end position="111"/>
    </location>
</feature>
<dbReference type="KEGG" id="hrr:HZS55_19220"/>
<evidence type="ECO:0000256" key="2">
    <source>
        <dbReference type="ARBA" id="ARBA00009399"/>
    </source>
</evidence>
<dbReference type="GO" id="GO:0005886">
    <property type="term" value="C:plasma membrane"/>
    <property type="evidence" value="ECO:0007669"/>
    <property type="project" value="TreeGrafter"/>
</dbReference>
<dbReference type="EMBL" id="CP058910">
    <property type="protein sequence ID" value="QLH79293.1"/>
    <property type="molecule type" value="Genomic_DNA"/>
</dbReference>
<feature type="domain" description="GtrA/DPMS transmembrane" evidence="7">
    <location>
        <begin position="23"/>
        <end position="170"/>
    </location>
</feature>
<accession>A0A7D5T7U1</accession>
<dbReference type="PANTHER" id="PTHR38459">
    <property type="entry name" value="PROPHAGE BACTOPRENOL-LINKED GLUCOSE TRANSLOCASE HOMOLOG"/>
    <property type="match status" value="1"/>
</dbReference>
<keyword evidence="3 6" id="KW-0812">Transmembrane</keyword>
<dbReference type="PROSITE" id="PS51257">
    <property type="entry name" value="PROKAR_LIPOPROTEIN"/>
    <property type="match status" value="1"/>
</dbReference>
<name>A0A7D5T7U1_9EURY</name>
<comment type="subcellular location">
    <subcellularLocation>
        <location evidence="1">Membrane</location>
        <topology evidence="1">Multi-pass membrane protein</topology>
    </subcellularLocation>
</comment>
<feature type="transmembrane region" description="Helical" evidence="6">
    <location>
        <begin position="123"/>
        <end position="148"/>
    </location>
</feature>
<comment type="similarity">
    <text evidence="2">Belongs to the GtrA family.</text>
</comment>